<dbReference type="CDD" id="cd04301">
    <property type="entry name" value="NAT_SF"/>
    <property type="match status" value="1"/>
</dbReference>
<dbReference type="InterPro" id="IPR012660">
    <property type="entry name" value="YiiD_C"/>
</dbReference>
<gene>
    <name evidence="2" type="ORF">NCTC12993_03830</name>
</gene>
<dbReference type="GO" id="GO:0016747">
    <property type="term" value="F:acyltransferase activity, transferring groups other than amino-acyl groups"/>
    <property type="evidence" value="ECO:0007669"/>
    <property type="project" value="InterPro"/>
</dbReference>
<sequence length="169" mass="18915">MAVHPDVQDKGLGTLIAMTLESVARQEGVKRVTCSAREDAVPFFAKLGFVNQGEITTPQTTPVRHFLMIKPVASLDDILHRGDWCAQLQQAWYDHIPLSEKMGVRIQQYTGQKFITTMPETGNQNPHHTLFAGSLFSLAHADRLGADLANATRAPSWRYHYSCRCTYSL</sequence>
<evidence type="ECO:0000313" key="3">
    <source>
        <dbReference type="Proteomes" id="UP000401081"/>
    </source>
</evidence>
<dbReference type="EMBL" id="CAADJD010000020">
    <property type="protein sequence ID" value="VFS67880.1"/>
    <property type="molecule type" value="Genomic_DNA"/>
</dbReference>
<dbReference type="InterPro" id="IPR016181">
    <property type="entry name" value="Acyl_CoA_acyltransferase"/>
</dbReference>
<protein>
    <submittedName>
        <fullName evidence="2">Putative thioesterase domain</fullName>
    </submittedName>
</protein>
<name>A0A485B4E4_KLUCR</name>
<accession>A0A485B4E4</accession>
<keyword evidence="3" id="KW-1185">Reference proteome</keyword>
<dbReference type="InterPro" id="IPR000182">
    <property type="entry name" value="GNAT_dom"/>
</dbReference>
<dbReference type="SUPFAM" id="SSF55729">
    <property type="entry name" value="Acyl-CoA N-acyltransferases (Nat)"/>
    <property type="match status" value="1"/>
</dbReference>
<dbReference type="AlphaFoldDB" id="A0A485B4E4"/>
<dbReference type="InterPro" id="IPR029069">
    <property type="entry name" value="HotDog_dom_sf"/>
</dbReference>
<evidence type="ECO:0000313" key="2">
    <source>
        <dbReference type="EMBL" id="VFS67880.1"/>
    </source>
</evidence>
<evidence type="ECO:0000259" key="1">
    <source>
        <dbReference type="PROSITE" id="PS51186"/>
    </source>
</evidence>
<feature type="domain" description="N-acetyltransferase" evidence="1">
    <location>
        <begin position="1"/>
        <end position="73"/>
    </location>
</feature>
<dbReference type="Pfam" id="PF13673">
    <property type="entry name" value="Acetyltransf_10"/>
    <property type="match status" value="1"/>
</dbReference>
<organism evidence="2 3">
    <name type="scientific">Kluyvera cryocrescens</name>
    <name type="common">Kluyvera citrophila</name>
    <dbReference type="NCBI Taxonomy" id="580"/>
    <lineage>
        <taxon>Bacteria</taxon>
        <taxon>Pseudomonadati</taxon>
        <taxon>Pseudomonadota</taxon>
        <taxon>Gammaproteobacteria</taxon>
        <taxon>Enterobacterales</taxon>
        <taxon>Enterobacteriaceae</taxon>
        <taxon>Kluyvera</taxon>
    </lineage>
</organism>
<dbReference type="Gene3D" id="3.40.630.30">
    <property type="match status" value="1"/>
</dbReference>
<dbReference type="SUPFAM" id="SSF54637">
    <property type="entry name" value="Thioesterase/thiol ester dehydrase-isomerase"/>
    <property type="match status" value="1"/>
</dbReference>
<dbReference type="Proteomes" id="UP000401081">
    <property type="component" value="Unassembled WGS sequence"/>
</dbReference>
<dbReference type="PROSITE" id="PS51186">
    <property type="entry name" value="GNAT"/>
    <property type="match status" value="1"/>
</dbReference>
<reference evidence="2 3" key="1">
    <citation type="submission" date="2019-03" db="EMBL/GenBank/DDBJ databases">
        <authorList>
            <consortium name="Pathogen Informatics"/>
        </authorList>
    </citation>
    <scope>NUCLEOTIDE SEQUENCE [LARGE SCALE GENOMIC DNA]</scope>
    <source>
        <strain evidence="2 3">NCTC12993</strain>
    </source>
</reference>
<dbReference type="Gene3D" id="3.10.129.10">
    <property type="entry name" value="Hotdog Thioesterase"/>
    <property type="match status" value="1"/>
</dbReference>
<proteinExistence type="predicted"/>
<dbReference type="Pfam" id="PF09500">
    <property type="entry name" value="YiiD_C"/>
    <property type="match status" value="1"/>
</dbReference>